<feature type="region of interest" description="Disordered" evidence="1">
    <location>
        <begin position="1597"/>
        <end position="1643"/>
    </location>
</feature>
<evidence type="ECO:0000313" key="2">
    <source>
        <dbReference type="EMBL" id="GIM07214.1"/>
    </source>
</evidence>
<gene>
    <name evidence="2" type="ORF">Vretimale_11419</name>
</gene>
<evidence type="ECO:0000256" key="1">
    <source>
        <dbReference type="SAM" id="MobiDB-lite"/>
    </source>
</evidence>
<feature type="region of interest" description="Disordered" evidence="1">
    <location>
        <begin position="806"/>
        <end position="825"/>
    </location>
</feature>
<feature type="region of interest" description="Disordered" evidence="1">
    <location>
        <begin position="130"/>
        <end position="150"/>
    </location>
</feature>
<feature type="non-terminal residue" evidence="2">
    <location>
        <position position="2499"/>
    </location>
</feature>
<comment type="caution">
    <text evidence="2">The sequence shown here is derived from an EMBL/GenBank/DDBJ whole genome shotgun (WGS) entry which is preliminary data.</text>
</comment>
<feature type="region of interest" description="Disordered" evidence="1">
    <location>
        <begin position="339"/>
        <end position="363"/>
    </location>
</feature>
<evidence type="ECO:0000313" key="3">
    <source>
        <dbReference type="Proteomes" id="UP000722791"/>
    </source>
</evidence>
<sequence>GGNGGGGAAAAAALAGMLVQPIDTNGSSTSTGMSLPFVPYAPPPLQGVATMSTPAMQEVAERLHWLEHFGLDGPYVSMAAVSGEWSKAIKMLLRRGSKSDVERACRLAVERLSSAAAKAQQACFLLHQVLGPPPPAPPQRPGSEASGPDAAPVAMDATAAAGGSGGGSAVAERAATAAADTSGGSGVDSLVVSAVAQLPPTFVAGCAGRMLMSAVRAALSIKTGNDGGGSGGTSGNSAASSNANFEMSFLRASAVSAQNDAASPAAALLAAIKSPAGGGVGITRASPYIALLRSVIAVVAENQEREWRAEEASLRDLGLLDEPANPLVNSEYNNRVGGGGGAAGSSGAPGSKTGKEGCDAGGGGGDGLEEALARLQRASSGLTEYVRSLPTVLRHNAMRAAEIPLRDEHCDCDACRRERRERLALLASEMPPGAVQFVKLRPEDMCFVTDPAAQAAFSKVIPLIPARSSGGSVPRVHSLAVQVVRSVFRPMMALISDPRERPRTVADYVSLLGTVEESMATLCDEVMPERVQLQAVLEGVTVALCALYSCHHMVGASPSALGRVVTDLLSAGQLELARQVAACQLSLSRSADSLAHTLEVAVASGEEVQLEASVELLRLAARDPPLEQRLTEVMAAAMGRTMALAMGGPEIHLGRHVLSPPPYVYSEDYDSDDYSEYFTDDDDDDDDLDDLDPYGGFALSFPYRDMFHADREARRYEEVRQRRHEDRRLQREDRQALRAMLAEAQNVVTEMVAVAARSGNGNQQAARNSQDGHVGAAAAEAAAAAAGGGHGAESDVETEDLLAGVRRHCNDGGGGGRGEEVDGPMAMEIDGKDVVLARGVHAEKYKRDPAHVSGGGMAFDAHAVARHGGGGSGANGKDDDEGGADGSPRMSPRFRRRRRSQSPPHHSGADAATAGAGKSAEGGGGSGGRDGNGGGEDGGAAGGSGSGGGQKGRHELALLLVQCNSQSVSRRLMKVEGDQNLFALAQYIRGRGAGAQLVAPLMAAAVVCLENLKSGQSNSSMQGFTSEMVNASTAPLRHSASADVRGASSSSRLDARGAEGPCLKGLPASSWQAFISARSYRYATDRDESGQVREVMVMMDNHNPIVLTAWVCAAFSCPADLPGRSRVLAAMALAASRRYGPSLAHLGVALARAGLQHMAVAVAARALASTALDYNSFTHGRANVHGAGQPAGQLPWYAACLLELAPVFVGVLGQVMSRQQQQQQQQQQSAPVEVPQGGEAAGAAGIAANVPQQQQQQQQQAGGSGADGDSFPSDAAEAEAEAEAEGRGVGEWWLPCLDVATARTAVANLAVTLLLLRCELPRCLLGCGEAVNAVMALLSKVATKNNIKHEQLFDGGSSGTLGSISCDRPGQSENNLRVWVVAAMRECLLGPLRSAPRDVQQAFVTAVAAMPDNELDFKMKIPLLEWARGARVPVSTIFDAASRAVATATRILENEAAEERNRISMARMEVGAMARLLAPLHLQLIGGGATAAVQGASAHMLAKAASLGLKTQADAAVLIRDLDRALAAASGQCGIDGWIEDKRTPISWGAKQLITRSTTTTTASAAASTAATCGHRSWVWHVLKWVGERLLEEMLTAAATPPSSSSPSAGGSGTGRRGDSASRDTSPMQPPLTVGAGAGAQSTDPRVMLKQLVERTGQFRGPELLPLACTLMDVVAHEGPSSAFVDSARQLLARAVLPEAGRAVSLASNDAWRSAEYRRSLRRILDRWKIEREVSTAAVTVTMLASDSQHVISGRQRRGATAKSGGGYGTVAAGSSSSLTDDLVERVALTLALSEGTVHSLCAASAVLDLTMTVGAGAGATSSPTALPSARGSSRYSSAVAAARTAAVAAAEQLPRLDLRVPIVYDTLAVTMLDFDRRRPGELQPFERGPALSAAGWGGGGTAGGGGRGSNGMGPSARDAITLDLSVQPAAAAAPAPATGGRRGRGGGAAGAAAAAAAATPYRYPDVPNICTVDEDWEDRGQMAAVTMGSAEGWAMEALSLHGALRQVLVVGAIDLPTDDPKAAAVLRFLQVQAGPPSEALVIALAPLGAANAAGGPASATANNNAADGSSGSSGGGGSAIPSEAVASCVSRKYSPRYSVAVWRLVLQLMRRDQGLLAVWRGASSDLDVVHRALQVGTRALAPGTSASRTLTWTHRMDAPCVTVLNALTCKSPHVRCAVAMLRVWLGSRWLLGSCRTPPPAGGLPQLGAAVVAAGGSGDIPLEEKEPTVAMLVDDLIRLNKLSPDLAMDCIRDNPAKYPPPKSHTQQQGQQGRGQGGQPAAAAAAAAAAGGQAANANRSPMLNLAADLVARLGAALRPLHGTGPPAAAGGSGGPGAQGPGGSGGQGTAASATQSPLGGGSALLNSEEVERLNRMEGFVAALGEHVRADPAAKKVLSVLQPRLPPLDDKVLRFLHKNRMHPGGAPREALAAKLVRDFKADELDAMRAAHLPWTPAPGGLKAAKAAELAEWIVEHQAEYLEQQGTAAPHRRRMADMMPYYF</sequence>
<feature type="compositionally biased region" description="Pro residues" evidence="1">
    <location>
        <begin position="131"/>
        <end position="140"/>
    </location>
</feature>
<dbReference type="Proteomes" id="UP000722791">
    <property type="component" value="Unassembled WGS sequence"/>
</dbReference>
<feature type="region of interest" description="Disordered" evidence="1">
    <location>
        <begin position="2320"/>
        <end position="2361"/>
    </location>
</feature>
<name>A0A8J4GGF3_9CHLO</name>
<feature type="region of interest" description="Disordered" evidence="1">
    <location>
        <begin position="1887"/>
        <end position="1917"/>
    </location>
</feature>
<feature type="region of interest" description="Disordered" evidence="1">
    <location>
        <begin position="2250"/>
        <end position="2283"/>
    </location>
</feature>
<dbReference type="EMBL" id="BNCQ01000023">
    <property type="protein sequence ID" value="GIM07214.1"/>
    <property type="molecule type" value="Genomic_DNA"/>
</dbReference>
<accession>A0A8J4GGF3</accession>
<feature type="compositionally biased region" description="Gly residues" evidence="1">
    <location>
        <begin position="2329"/>
        <end position="2346"/>
    </location>
</feature>
<feature type="compositionally biased region" description="Low complexity" evidence="1">
    <location>
        <begin position="1597"/>
        <end position="1609"/>
    </location>
</feature>
<protein>
    <submittedName>
        <fullName evidence="2">Uncharacterized protein</fullName>
    </submittedName>
</protein>
<feature type="region of interest" description="Disordered" evidence="1">
    <location>
        <begin position="1248"/>
        <end position="1284"/>
    </location>
</feature>
<feature type="compositionally biased region" description="Low complexity" evidence="1">
    <location>
        <begin position="2056"/>
        <end position="2071"/>
    </location>
</feature>
<feature type="compositionally biased region" description="Low complexity" evidence="1">
    <location>
        <begin position="1248"/>
        <end position="1260"/>
    </location>
</feature>
<feature type="compositionally biased region" description="Gly residues" evidence="1">
    <location>
        <begin position="920"/>
        <end position="950"/>
    </location>
</feature>
<organism evidence="2 3">
    <name type="scientific">Volvox reticuliferus</name>
    <dbReference type="NCBI Taxonomy" id="1737510"/>
    <lineage>
        <taxon>Eukaryota</taxon>
        <taxon>Viridiplantae</taxon>
        <taxon>Chlorophyta</taxon>
        <taxon>core chlorophytes</taxon>
        <taxon>Chlorophyceae</taxon>
        <taxon>CS clade</taxon>
        <taxon>Chlamydomonadales</taxon>
        <taxon>Volvocaceae</taxon>
        <taxon>Volvox</taxon>
    </lineage>
</organism>
<proteinExistence type="predicted"/>
<feature type="region of interest" description="Disordered" evidence="1">
    <location>
        <begin position="863"/>
        <end position="951"/>
    </location>
</feature>
<feature type="compositionally biased region" description="Low complexity" evidence="1">
    <location>
        <begin position="901"/>
        <end position="919"/>
    </location>
</feature>
<feature type="compositionally biased region" description="Gly residues" evidence="1">
    <location>
        <begin position="1896"/>
        <end position="1912"/>
    </location>
</feature>
<reference evidence="2" key="1">
    <citation type="journal article" date="2021" name="Proc. Natl. Acad. Sci. U.S.A.">
        <title>Three genomes in the algal genus Volvox reveal the fate of a haploid sex-determining region after a transition to homothallism.</title>
        <authorList>
            <person name="Yamamoto K."/>
            <person name="Hamaji T."/>
            <person name="Kawai-Toyooka H."/>
            <person name="Matsuzaki R."/>
            <person name="Takahashi F."/>
            <person name="Nishimura Y."/>
            <person name="Kawachi M."/>
            <person name="Noguchi H."/>
            <person name="Minakuchi Y."/>
            <person name="Umen J.G."/>
            <person name="Toyoda A."/>
            <person name="Nozaki H."/>
        </authorList>
    </citation>
    <scope>NUCLEOTIDE SEQUENCE</scope>
    <source>
        <strain evidence="2">NIES-3785</strain>
    </source>
</reference>
<feature type="region of interest" description="Disordered" evidence="1">
    <location>
        <begin position="2056"/>
        <end position="2077"/>
    </location>
</feature>